<proteinExistence type="predicted"/>
<accession>G5NMP3</accession>
<dbReference type="Proteomes" id="UP000003532">
    <property type="component" value="Unassembled WGS sequence"/>
</dbReference>
<gene>
    <name evidence="1" type="ORF">LTSEINV_6424</name>
</gene>
<name>G5NMP3_SALET</name>
<evidence type="ECO:0000313" key="1">
    <source>
        <dbReference type="EMBL" id="EHC47191.1"/>
    </source>
</evidence>
<sequence length="62" mass="7049">MDNTRGSGEYRYYSVTIDSFQGIDTSKLPEGIEVNVFATSKKVSILEYMIATLKSDMTFNVW</sequence>
<organism evidence="1 2">
    <name type="scientific">Salmonella enterica subsp. enterica serovar Inverness str. R8-3668</name>
    <dbReference type="NCBI Taxonomy" id="913075"/>
    <lineage>
        <taxon>Bacteria</taxon>
        <taxon>Pseudomonadati</taxon>
        <taxon>Pseudomonadota</taxon>
        <taxon>Gammaproteobacteria</taxon>
        <taxon>Enterobacterales</taxon>
        <taxon>Enterobacteriaceae</taxon>
        <taxon>Salmonella</taxon>
    </lineage>
</organism>
<reference evidence="1 2" key="1">
    <citation type="journal article" date="2011" name="BMC Genomics">
        <title>Genome sequencing reveals diversification of virulence factor content and possible host adaptation in distinct subpopulations of Salmonella enterica.</title>
        <authorList>
            <person name="den Bakker H.C."/>
            <person name="Moreno Switt A.I."/>
            <person name="Govoni G."/>
            <person name="Cummings C.A."/>
            <person name="Ranieri M.L."/>
            <person name="Degoricija L."/>
            <person name="Hoelzer K."/>
            <person name="Rodriguez-Rivera L.D."/>
            <person name="Brown S."/>
            <person name="Bolchacova E."/>
            <person name="Furtado M.R."/>
            <person name="Wiedmann M."/>
        </authorList>
    </citation>
    <scope>NUCLEOTIDE SEQUENCE [LARGE SCALE GENOMIC DNA]</scope>
    <source>
        <strain evidence="1 2">R8-3668</strain>
    </source>
</reference>
<dbReference type="EMBL" id="AFCO01002112">
    <property type="protein sequence ID" value="EHC47191.1"/>
    <property type="molecule type" value="Genomic_DNA"/>
</dbReference>
<protein>
    <submittedName>
        <fullName evidence="1">Membrane permease, predicted cation efflux pump</fullName>
    </submittedName>
</protein>
<dbReference type="BioCyc" id="SENT913075:G120P-1837-MONOMER"/>
<dbReference type="AlphaFoldDB" id="G5NMP3"/>
<comment type="caution">
    <text evidence="1">The sequence shown here is derived from an EMBL/GenBank/DDBJ whole genome shotgun (WGS) entry which is preliminary data.</text>
</comment>
<evidence type="ECO:0000313" key="2">
    <source>
        <dbReference type="Proteomes" id="UP000003532"/>
    </source>
</evidence>